<accession>A0A8H3FNE7</accession>
<gene>
    <name evidence="3" type="ORF">GOMPHAMPRED_003784</name>
</gene>
<evidence type="ECO:0000259" key="2">
    <source>
        <dbReference type="PROSITE" id="PS50010"/>
    </source>
</evidence>
<dbReference type="Proteomes" id="UP000664169">
    <property type="component" value="Unassembled WGS sequence"/>
</dbReference>
<evidence type="ECO:0000256" key="1">
    <source>
        <dbReference type="SAM" id="MobiDB-lite"/>
    </source>
</evidence>
<feature type="compositionally biased region" description="Basic and acidic residues" evidence="1">
    <location>
        <begin position="796"/>
        <end position="806"/>
    </location>
</feature>
<protein>
    <recommendedName>
        <fullName evidence="2">DH domain-containing protein</fullName>
    </recommendedName>
</protein>
<feature type="compositionally biased region" description="Acidic residues" evidence="1">
    <location>
        <begin position="557"/>
        <end position="567"/>
    </location>
</feature>
<dbReference type="PANTHER" id="PTHR47339">
    <property type="entry name" value="CELL DIVISION CONTROL PROTEIN 24"/>
    <property type="match status" value="1"/>
</dbReference>
<dbReference type="InterPro" id="IPR000219">
    <property type="entry name" value="DH_dom"/>
</dbReference>
<dbReference type="PANTHER" id="PTHR47339:SF1">
    <property type="entry name" value="CELL DIVISION CONTROL PROTEIN 24"/>
    <property type="match status" value="1"/>
</dbReference>
<dbReference type="PROSITE" id="PS50010">
    <property type="entry name" value="DH_2"/>
    <property type="match status" value="1"/>
</dbReference>
<dbReference type="GO" id="GO:0030010">
    <property type="term" value="P:establishment of cell polarity"/>
    <property type="evidence" value="ECO:0007669"/>
    <property type="project" value="TreeGrafter"/>
</dbReference>
<dbReference type="InterPro" id="IPR053026">
    <property type="entry name" value="CDC42_GEF"/>
</dbReference>
<evidence type="ECO:0000313" key="3">
    <source>
        <dbReference type="EMBL" id="CAF9924988.1"/>
    </source>
</evidence>
<dbReference type="Gene3D" id="1.20.900.10">
    <property type="entry name" value="Dbl homology (DH) domain"/>
    <property type="match status" value="1"/>
</dbReference>
<dbReference type="InterPro" id="IPR035899">
    <property type="entry name" value="DBL_dom_sf"/>
</dbReference>
<dbReference type="GO" id="GO:0000935">
    <property type="term" value="C:division septum"/>
    <property type="evidence" value="ECO:0007669"/>
    <property type="project" value="TreeGrafter"/>
</dbReference>
<feature type="domain" description="DH" evidence="2">
    <location>
        <begin position="192"/>
        <end position="375"/>
    </location>
</feature>
<dbReference type="Gene3D" id="2.30.29.30">
    <property type="entry name" value="Pleckstrin-homology domain (PH domain)/Phosphotyrosine-binding domain (PTB)"/>
    <property type="match status" value="1"/>
</dbReference>
<dbReference type="Pfam" id="PF00621">
    <property type="entry name" value="RhoGEF"/>
    <property type="match status" value="1"/>
</dbReference>
<feature type="region of interest" description="Disordered" evidence="1">
    <location>
        <begin position="746"/>
        <end position="827"/>
    </location>
</feature>
<dbReference type="SUPFAM" id="SSF50729">
    <property type="entry name" value="PH domain-like"/>
    <property type="match status" value="1"/>
</dbReference>
<feature type="compositionally biased region" description="Polar residues" evidence="1">
    <location>
        <begin position="811"/>
        <end position="827"/>
    </location>
</feature>
<sequence>MANTALMFPTMSRTASSVSGVDGIQAMQNIMNSTAGDYSSIYQSCLRLKRKLCNVPGMEPFLNDMDYEDQENPDDSDIVTSLWNMFRRGHPLLVLYNALQPREPLSIPLNTPDGKIPKAATFKFLQACMTGLRMPSSDVFIISDLYGRDTTGFLKVIKVVDVIIQMLQDNGRLLNNSRYDSESDTGKAFVHNHEHVINEIVTSERNHVSYLDNLQQFKTICSQNETIMPGDLVHEIFMNLNSLVDHQRRFLIRIEQQNVLDPQLQNWGQLFKQYADGFRIYEPFVANTARSTSRIQENWDKIKMLPNIPEHLQGLVSVDNRTLCGFMLKPLQRITKYPLFLDQLIKDKTYDESKKPDLREGKAAISAILDICNSATAKAQKAEEVRELIERVEDWRGHRWEKFGDLIMSGQHTVLKDDYQIFLFEQILCCCKEINVNKAKVKLGGNRHNDTKPKKSKLQLKGRIFVQNVTNVNKFQDNKASPLKPYHLQIYWRGDPSIENFQICFTTAAQRDEWFDKVYEQVKKFGKVTGDVIHSSGTSQTDFIYLNNANLKNPYSEIDDDANEDEEPLRLSSGSTLVNTGSRNGSTQSLRGPSATGGGGGGPPLNPNLPGRNIAPARYTTIEQPSLKLSTDFTVATAVATPDSHFGLSYFSPVVDTPSSVRTSHSGKMTPVGLPGLPRLPSAASARSMENKHATAPPGTYQDRRSQRPGDQTHYDAQIAAQHRLRSLSSPDVQNQSMSKRSIGSLHEDVPVPPIPFHHALPIGRPSANRSQNGSPTEIARVTRSPYPAHGYGQEAHVRSESRQDLPDGPTSASNGGQRLWSPASSLSTDSGMLTQIKVRIAYGSNYVTIVVPSNIKHQTLIDRIDAKMAKHSLCSIRKGDARLRWLDEDGYISLTNDDDIQMVLDEWREHQPPPEPGKTAPDLDLEWHEGKEIASKIGREVIE</sequence>
<feature type="region of interest" description="Disordered" evidence="1">
    <location>
        <begin position="556"/>
        <end position="614"/>
    </location>
</feature>
<organism evidence="3 4">
    <name type="scientific">Gomphillus americanus</name>
    <dbReference type="NCBI Taxonomy" id="1940652"/>
    <lineage>
        <taxon>Eukaryota</taxon>
        <taxon>Fungi</taxon>
        <taxon>Dikarya</taxon>
        <taxon>Ascomycota</taxon>
        <taxon>Pezizomycotina</taxon>
        <taxon>Lecanoromycetes</taxon>
        <taxon>OSLEUM clade</taxon>
        <taxon>Ostropomycetidae</taxon>
        <taxon>Ostropales</taxon>
        <taxon>Graphidaceae</taxon>
        <taxon>Gomphilloideae</taxon>
        <taxon>Gomphillus</taxon>
    </lineage>
</organism>
<keyword evidence="4" id="KW-1185">Reference proteome</keyword>
<dbReference type="InterPro" id="IPR033511">
    <property type="entry name" value="Cdc24/Scd1_PH_dom"/>
</dbReference>
<reference evidence="3" key="1">
    <citation type="submission" date="2021-03" db="EMBL/GenBank/DDBJ databases">
        <authorList>
            <person name="Tagirdzhanova G."/>
        </authorList>
    </citation>
    <scope>NUCLEOTIDE SEQUENCE</scope>
</reference>
<dbReference type="OrthoDB" id="1594986at2759"/>
<dbReference type="CDD" id="cd05992">
    <property type="entry name" value="PB1"/>
    <property type="match status" value="1"/>
</dbReference>
<dbReference type="GO" id="GO:0043332">
    <property type="term" value="C:mating projection tip"/>
    <property type="evidence" value="ECO:0007669"/>
    <property type="project" value="TreeGrafter"/>
</dbReference>
<dbReference type="InterPro" id="IPR010481">
    <property type="entry name" value="Cdc24/Scd1_N"/>
</dbReference>
<dbReference type="GO" id="GO:0031106">
    <property type="term" value="P:septin ring organization"/>
    <property type="evidence" value="ECO:0007669"/>
    <property type="project" value="TreeGrafter"/>
</dbReference>
<feature type="region of interest" description="Disordered" evidence="1">
    <location>
        <begin position="657"/>
        <end position="713"/>
    </location>
</feature>
<dbReference type="SUPFAM" id="SSF54277">
    <property type="entry name" value="CAD &amp; PB1 domains"/>
    <property type="match status" value="1"/>
</dbReference>
<dbReference type="Gene3D" id="3.10.20.90">
    <property type="entry name" value="Phosphatidylinositol 3-kinase Catalytic Subunit, Chain A, domain 1"/>
    <property type="match status" value="1"/>
</dbReference>
<feature type="compositionally biased region" description="Basic and acidic residues" evidence="1">
    <location>
        <begin position="702"/>
        <end position="713"/>
    </location>
</feature>
<dbReference type="EMBL" id="CAJPDQ010000022">
    <property type="protein sequence ID" value="CAF9924988.1"/>
    <property type="molecule type" value="Genomic_DNA"/>
</dbReference>
<name>A0A8H3FNE7_9LECA</name>
<dbReference type="Pfam" id="PF15411">
    <property type="entry name" value="PH_10"/>
    <property type="match status" value="1"/>
</dbReference>
<dbReference type="GO" id="GO:0005085">
    <property type="term" value="F:guanyl-nucleotide exchange factor activity"/>
    <property type="evidence" value="ECO:0007669"/>
    <property type="project" value="InterPro"/>
</dbReference>
<feature type="compositionally biased region" description="Polar residues" evidence="1">
    <location>
        <begin position="657"/>
        <end position="667"/>
    </location>
</feature>
<dbReference type="CDD" id="cd00160">
    <property type="entry name" value="RhoGEF"/>
    <property type="match status" value="1"/>
</dbReference>
<dbReference type="CDD" id="cd13246">
    <property type="entry name" value="PH_Scd1"/>
    <property type="match status" value="1"/>
</dbReference>
<dbReference type="Pfam" id="PF06395">
    <property type="entry name" value="CDC24"/>
    <property type="match status" value="1"/>
</dbReference>
<dbReference type="AlphaFoldDB" id="A0A8H3FNE7"/>
<feature type="compositionally biased region" description="Polar residues" evidence="1">
    <location>
        <begin position="572"/>
        <end position="591"/>
    </location>
</feature>
<proteinExistence type="predicted"/>
<comment type="caution">
    <text evidence="3">The sequence shown here is derived from an EMBL/GenBank/DDBJ whole genome shotgun (WGS) entry which is preliminary data.</text>
</comment>
<dbReference type="InterPro" id="IPR011993">
    <property type="entry name" value="PH-like_dom_sf"/>
</dbReference>
<dbReference type="GO" id="GO:0005634">
    <property type="term" value="C:nucleus"/>
    <property type="evidence" value="ECO:0007669"/>
    <property type="project" value="TreeGrafter"/>
</dbReference>
<dbReference type="SMART" id="SM00325">
    <property type="entry name" value="RhoGEF"/>
    <property type="match status" value="1"/>
</dbReference>
<dbReference type="GO" id="GO:0005737">
    <property type="term" value="C:cytoplasm"/>
    <property type="evidence" value="ECO:0007669"/>
    <property type="project" value="TreeGrafter"/>
</dbReference>
<evidence type="ECO:0000313" key="4">
    <source>
        <dbReference type="Proteomes" id="UP000664169"/>
    </source>
</evidence>
<dbReference type="SUPFAM" id="SSF48065">
    <property type="entry name" value="DBL homology domain (DH-domain)"/>
    <property type="match status" value="1"/>
</dbReference>